<sequence length="111" mass="12154">MRRATPRMAATARRLALLERSARSRAANSPTPVPAPCLIRLAHHLCEALPGPLHSWGRAFCNLGQGGWDLGVVFPRGSPRSTGLTEGGIWWSETECRHRFLPETELLSSGL</sequence>
<dbReference type="InParanoid" id="L9LDN9"/>
<evidence type="ECO:0000313" key="1">
    <source>
        <dbReference type="EMBL" id="ELW71867.1"/>
    </source>
</evidence>
<gene>
    <name evidence="1" type="ORF">TREES_T100008410</name>
</gene>
<reference evidence="2" key="1">
    <citation type="submission" date="2012-07" db="EMBL/GenBank/DDBJ databases">
        <title>Genome of the Chinese tree shrew, a rising model animal genetically related to primates.</title>
        <authorList>
            <person name="Zhang G."/>
            <person name="Fan Y."/>
            <person name="Yao Y."/>
            <person name="Huang Z."/>
        </authorList>
    </citation>
    <scope>NUCLEOTIDE SEQUENCE [LARGE SCALE GENOMIC DNA]</scope>
</reference>
<dbReference type="EMBL" id="KB320452">
    <property type="protein sequence ID" value="ELW71867.1"/>
    <property type="molecule type" value="Genomic_DNA"/>
</dbReference>
<protein>
    <submittedName>
        <fullName evidence="1">Uncharacterized protein</fullName>
    </submittedName>
</protein>
<dbReference type="AlphaFoldDB" id="L9LDN9"/>
<accession>L9LDN9</accession>
<proteinExistence type="predicted"/>
<organism evidence="1 2">
    <name type="scientific">Tupaia chinensis</name>
    <name type="common">Chinese tree shrew</name>
    <name type="synonym">Tupaia belangeri chinensis</name>
    <dbReference type="NCBI Taxonomy" id="246437"/>
    <lineage>
        <taxon>Eukaryota</taxon>
        <taxon>Metazoa</taxon>
        <taxon>Chordata</taxon>
        <taxon>Craniata</taxon>
        <taxon>Vertebrata</taxon>
        <taxon>Euteleostomi</taxon>
        <taxon>Mammalia</taxon>
        <taxon>Eutheria</taxon>
        <taxon>Euarchontoglires</taxon>
        <taxon>Scandentia</taxon>
        <taxon>Tupaiidae</taxon>
        <taxon>Tupaia</taxon>
    </lineage>
</organism>
<keyword evidence="2" id="KW-1185">Reference proteome</keyword>
<evidence type="ECO:0000313" key="2">
    <source>
        <dbReference type="Proteomes" id="UP000011518"/>
    </source>
</evidence>
<reference evidence="2" key="2">
    <citation type="journal article" date="2013" name="Nat. Commun.">
        <title>Genome of the Chinese tree shrew.</title>
        <authorList>
            <person name="Fan Y."/>
            <person name="Huang Z.Y."/>
            <person name="Cao C.C."/>
            <person name="Chen C.S."/>
            <person name="Chen Y.X."/>
            <person name="Fan D.D."/>
            <person name="He J."/>
            <person name="Hou H.L."/>
            <person name="Hu L."/>
            <person name="Hu X.T."/>
            <person name="Jiang X.T."/>
            <person name="Lai R."/>
            <person name="Lang Y.S."/>
            <person name="Liang B."/>
            <person name="Liao S.G."/>
            <person name="Mu D."/>
            <person name="Ma Y.Y."/>
            <person name="Niu Y.Y."/>
            <person name="Sun X.Q."/>
            <person name="Xia J.Q."/>
            <person name="Xiao J."/>
            <person name="Xiong Z.Q."/>
            <person name="Xu L."/>
            <person name="Yang L."/>
            <person name="Zhang Y."/>
            <person name="Zhao W."/>
            <person name="Zhao X.D."/>
            <person name="Zheng Y.T."/>
            <person name="Zhou J.M."/>
            <person name="Zhu Y.B."/>
            <person name="Zhang G.J."/>
            <person name="Wang J."/>
            <person name="Yao Y.G."/>
        </authorList>
    </citation>
    <scope>NUCLEOTIDE SEQUENCE [LARGE SCALE GENOMIC DNA]</scope>
</reference>
<dbReference type="Proteomes" id="UP000011518">
    <property type="component" value="Unassembled WGS sequence"/>
</dbReference>
<name>L9LDN9_TUPCH</name>